<proteinExistence type="predicted"/>
<name>K4LCI3_THEPS</name>
<dbReference type="InterPro" id="IPR009057">
    <property type="entry name" value="Homeodomain-like_sf"/>
</dbReference>
<evidence type="ECO:0000313" key="1">
    <source>
        <dbReference type="EMBL" id="AFV10453.1"/>
    </source>
</evidence>
<reference evidence="1 2" key="1">
    <citation type="journal article" date="2012" name="BMC Genomics">
        <title>Genome-guided analysis of physiological and morphological traits of the fermentative acetate oxidizer Thermacetogenium phaeum.</title>
        <authorList>
            <person name="Oehler D."/>
            <person name="Poehlein A."/>
            <person name="Leimbach A."/>
            <person name="Muller N."/>
            <person name="Daniel R."/>
            <person name="Gottschalk G."/>
            <person name="Schink B."/>
        </authorList>
    </citation>
    <scope>NUCLEOTIDE SEQUENCE [LARGE SCALE GENOMIC DNA]</scope>
    <source>
        <strain evidence="2">ATCC BAA-254 / DSM 26808 / PB</strain>
    </source>
</reference>
<accession>K4LCI3</accession>
<dbReference type="InterPro" id="IPR007367">
    <property type="entry name" value="DUF433"/>
</dbReference>
<protein>
    <recommendedName>
        <fullName evidence="3">DUF433 domain-containing protein</fullName>
    </recommendedName>
</protein>
<dbReference type="Gene3D" id="1.10.10.10">
    <property type="entry name" value="Winged helix-like DNA-binding domain superfamily/Winged helix DNA-binding domain"/>
    <property type="match status" value="1"/>
</dbReference>
<keyword evidence="2" id="KW-1185">Reference proteome</keyword>
<dbReference type="SUPFAM" id="SSF46689">
    <property type="entry name" value="Homeodomain-like"/>
    <property type="match status" value="1"/>
</dbReference>
<dbReference type="Pfam" id="PF04255">
    <property type="entry name" value="DUF433"/>
    <property type="match status" value="1"/>
</dbReference>
<dbReference type="STRING" id="1089553.Tph_c02060"/>
<dbReference type="InterPro" id="IPR036388">
    <property type="entry name" value="WH-like_DNA-bd_sf"/>
</dbReference>
<dbReference type="OrthoDB" id="9808242at2"/>
<gene>
    <name evidence="1" type="ordered locus">Tph_c02060</name>
</gene>
<dbReference type="PANTHER" id="PTHR34849">
    <property type="entry name" value="SSL5025 PROTEIN"/>
    <property type="match status" value="1"/>
</dbReference>
<dbReference type="EMBL" id="CP003732">
    <property type="protein sequence ID" value="AFV10453.1"/>
    <property type="molecule type" value="Genomic_DNA"/>
</dbReference>
<dbReference type="RefSeq" id="WP_015049372.1">
    <property type="nucleotide sequence ID" value="NC_018870.1"/>
</dbReference>
<evidence type="ECO:0008006" key="3">
    <source>
        <dbReference type="Google" id="ProtNLM"/>
    </source>
</evidence>
<evidence type="ECO:0000313" key="2">
    <source>
        <dbReference type="Proteomes" id="UP000000467"/>
    </source>
</evidence>
<dbReference type="eggNOG" id="COG2442">
    <property type="taxonomic scope" value="Bacteria"/>
</dbReference>
<dbReference type="PANTHER" id="PTHR34849:SF3">
    <property type="entry name" value="SSR2962 PROTEIN"/>
    <property type="match status" value="1"/>
</dbReference>
<sequence length="77" mass="8714">MNRRNLLKRITIDKNILCGKPVISGTRISVELILEKLANGLSVKEITEEYGIQEQDVRAALIYAQKTIANEEVFEVI</sequence>
<organism evidence="1 2">
    <name type="scientific">Thermacetogenium phaeum (strain ATCC BAA-254 / DSM 26808 / PB)</name>
    <dbReference type="NCBI Taxonomy" id="1089553"/>
    <lineage>
        <taxon>Bacteria</taxon>
        <taxon>Bacillati</taxon>
        <taxon>Bacillota</taxon>
        <taxon>Clostridia</taxon>
        <taxon>Thermoanaerobacterales</taxon>
        <taxon>Thermoanaerobacteraceae</taxon>
        <taxon>Thermacetogenium</taxon>
    </lineage>
</organism>
<dbReference type="Proteomes" id="UP000000467">
    <property type="component" value="Chromosome"/>
</dbReference>
<dbReference type="KEGG" id="tpz:Tph_c02060"/>
<dbReference type="HOGENOM" id="CLU_126005_1_2_9"/>
<dbReference type="AlphaFoldDB" id="K4LCI3"/>